<dbReference type="Proteomes" id="UP001642360">
    <property type="component" value="Unassembled WGS sequence"/>
</dbReference>
<gene>
    <name evidence="2" type="ORF">ILEXP_LOCUS29838</name>
</gene>
<dbReference type="EMBL" id="CAUOFW020003613">
    <property type="protein sequence ID" value="CAK9161051.1"/>
    <property type="molecule type" value="Genomic_DNA"/>
</dbReference>
<accession>A0ABC8SYV8</accession>
<evidence type="ECO:0000313" key="3">
    <source>
        <dbReference type="Proteomes" id="UP001642360"/>
    </source>
</evidence>
<dbReference type="AlphaFoldDB" id="A0ABC8SYV8"/>
<evidence type="ECO:0000313" key="2">
    <source>
        <dbReference type="EMBL" id="CAK9161051.1"/>
    </source>
</evidence>
<name>A0ABC8SYV8_9AQUA</name>
<reference evidence="2 3" key="1">
    <citation type="submission" date="2024-02" db="EMBL/GenBank/DDBJ databases">
        <authorList>
            <person name="Vignale AGUSTIN F."/>
            <person name="Sosa J E."/>
            <person name="Modenutti C."/>
        </authorList>
    </citation>
    <scope>NUCLEOTIDE SEQUENCE [LARGE SCALE GENOMIC DNA]</scope>
</reference>
<keyword evidence="3" id="KW-1185">Reference proteome</keyword>
<feature type="compositionally biased region" description="Low complexity" evidence="1">
    <location>
        <begin position="61"/>
        <end position="81"/>
    </location>
</feature>
<evidence type="ECO:0000256" key="1">
    <source>
        <dbReference type="SAM" id="MobiDB-lite"/>
    </source>
</evidence>
<protein>
    <submittedName>
        <fullName evidence="2">Uncharacterized protein</fullName>
    </submittedName>
</protein>
<feature type="non-terminal residue" evidence="2">
    <location>
        <position position="1"/>
    </location>
</feature>
<comment type="caution">
    <text evidence="2">The sequence shown here is derived from an EMBL/GenBank/DDBJ whole genome shotgun (WGS) entry which is preliminary data.</text>
</comment>
<feature type="region of interest" description="Disordered" evidence="1">
    <location>
        <begin position="61"/>
        <end position="92"/>
    </location>
</feature>
<proteinExistence type="predicted"/>
<organism evidence="2 3">
    <name type="scientific">Ilex paraguariensis</name>
    <name type="common">yerba mate</name>
    <dbReference type="NCBI Taxonomy" id="185542"/>
    <lineage>
        <taxon>Eukaryota</taxon>
        <taxon>Viridiplantae</taxon>
        <taxon>Streptophyta</taxon>
        <taxon>Embryophyta</taxon>
        <taxon>Tracheophyta</taxon>
        <taxon>Spermatophyta</taxon>
        <taxon>Magnoliopsida</taxon>
        <taxon>eudicotyledons</taxon>
        <taxon>Gunneridae</taxon>
        <taxon>Pentapetalae</taxon>
        <taxon>asterids</taxon>
        <taxon>campanulids</taxon>
        <taxon>Aquifoliales</taxon>
        <taxon>Aquifoliaceae</taxon>
        <taxon>Ilex</taxon>
    </lineage>
</organism>
<sequence>SSLPTLASKEYVTFIDPLENSLSYENDSSSGVTSTHHKAPIFCAPCADNSSTLLPLVLPSTATTSSTPAASSQLSSPAMASKVIPPPPPSTS</sequence>